<protein>
    <submittedName>
        <fullName evidence="2">N-acetylglucosamine kinase</fullName>
    </submittedName>
</protein>
<dbReference type="InterPro" id="IPR052519">
    <property type="entry name" value="Euk-type_GlcNAc_Kinase"/>
</dbReference>
<gene>
    <name evidence="2" type="ORF">Sya03_01260</name>
</gene>
<dbReference type="SUPFAM" id="SSF53067">
    <property type="entry name" value="Actin-like ATPase domain"/>
    <property type="match status" value="2"/>
</dbReference>
<dbReference type="Pfam" id="PF01869">
    <property type="entry name" value="BcrAD_BadFG"/>
    <property type="match status" value="1"/>
</dbReference>
<evidence type="ECO:0000313" key="2">
    <source>
        <dbReference type="EMBL" id="GIJ00774.1"/>
    </source>
</evidence>
<keyword evidence="3" id="KW-1185">Reference proteome</keyword>
<keyword evidence="2" id="KW-0418">Kinase</keyword>
<accession>A0A8J3Y3H4</accession>
<comment type="caution">
    <text evidence="2">The sequence shown here is derived from an EMBL/GenBank/DDBJ whole genome shotgun (WGS) entry which is preliminary data.</text>
</comment>
<name>A0A8J3Y3H4_9ACTN</name>
<dbReference type="PANTHER" id="PTHR43190">
    <property type="entry name" value="N-ACETYL-D-GLUCOSAMINE KINASE"/>
    <property type="match status" value="1"/>
</dbReference>
<dbReference type="Proteomes" id="UP000652013">
    <property type="component" value="Unassembled WGS sequence"/>
</dbReference>
<sequence>MSGGLFLAVDGGNSKTDVVLGTRDGTVLGFARGPGSSPDNIGLTGTMEVLSSLIAEVRTLAGVTGEVDAVGVYLAGIDLPIELTRLDAAVASAGWARSHVADNDVFALLRAGTADRDAVAVICGAGINCVGRAADGRTARFPALGAISGDWGGGMGLADETLWHAARAADGRGPASLLATAVAAHFGLPTMDDVSAAVHLGTIDRAALLDLVPLLFAAAAAGDAVAATVVERQVEEILALHRVAATRLGLLAAPHAVVLGGGVLRSRQPALHDPLLTRLAVAAPRATVTVLDADPVVGAALLTLDHLGWSAAEPTLRATLTGSIVPAAA</sequence>
<dbReference type="GO" id="GO:0016301">
    <property type="term" value="F:kinase activity"/>
    <property type="evidence" value="ECO:0007669"/>
    <property type="project" value="UniProtKB-KW"/>
</dbReference>
<organism evidence="2 3">
    <name type="scientific">Spirilliplanes yamanashiensis</name>
    <dbReference type="NCBI Taxonomy" id="42233"/>
    <lineage>
        <taxon>Bacteria</taxon>
        <taxon>Bacillati</taxon>
        <taxon>Actinomycetota</taxon>
        <taxon>Actinomycetes</taxon>
        <taxon>Micromonosporales</taxon>
        <taxon>Micromonosporaceae</taxon>
        <taxon>Spirilliplanes</taxon>
    </lineage>
</organism>
<evidence type="ECO:0000259" key="1">
    <source>
        <dbReference type="Pfam" id="PF01869"/>
    </source>
</evidence>
<dbReference type="InterPro" id="IPR043129">
    <property type="entry name" value="ATPase_NBD"/>
</dbReference>
<dbReference type="EMBL" id="BOOY01000001">
    <property type="protein sequence ID" value="GIJ00774.1"/>
    <property type="molecule type" value="Genomic_DNA"/>
</dbReference>
<proteinExistence type="predicted"/>
<dbReference type="RefSeq" id="WP_203936104.1">
    <property type="nucleotide sequence ID" value="NZ_BAAAGJ010000024.1"/>
</dbReference>
<dbReference type="InterPro" id="IPR002731">
    <property type="entry name" value="ATPase_BadF"/>
</dbReference>
<dbReference type="PANTHER" id="PTHR43190:SF3">
    <property type="entry name" value="N-ACETYL-D-GLUCOSAMINE KINASE"/>
    <property type="match status" value="1"/>
</dbReference>
<reference evidence="2" key="1">
    <citation type="submission" date="2021-01" db="EMBL/GenBank/DDBJ databases">
        <title>Whole genome shotgun sequence of Spirilliplanes yamanashiensis NBRC 15828.</title>
        <authorList>
            <person name="Komaki H."/>
            <person name="Tamura T."/>
        </authorList>
    </citation>
    <scope>NUCLEOTIDE SEQUENCE</scope>
    <source>
        <strain evidence="2">NBRC 15828</strain>
    </source>
</reference>
<keyword evidence="2" id="KW-0808">Transferase</keyword>
<evidence type="ECO:0000313" key="3">
    <source>
        <dbReference type="Proteomes" id="UP000652013"/>
    </source>
</evidence>
<feature type="domain" description="ATPase BadF/BadG/BcrA/BcrD type" evidence="1">
    <location>
        <begin position="9"/>
        <end position="302"/>
    </location>
</feature>
<dbReference type="AlphaFoldDB" id="A0A8J3Y3H4"/>
<dbReference type="Gene3D" id="3.30.420.40">
    <property type="match status" value="2"/>
</dbReference>